<evidence type="ECO:0000256" key="7">
    <source>
        <dbReference type="HAMAP-Rule" id="MF_00480"/>
    </source>
</evidence>
<name>E3GYR3_METFV</name>
<keyword evidence="4 7" id="KW-0694">RNA-binding</keyword>
<evidence type="ECO:0000256" key="8">
    <source>
        <dbReference type="RuleBase" id="RU003619"/>
    </source>
</evidence>
<dbReference type="CDD" id="cd14867">
    <property type="entry name" value="uS7_Eukaryote"/>
    <property type="match status" value="1"/>
</dbReference>
<protein>
    <recommendedName>
        <fullName evidence="7">Small ribosomal subunit protein uS7</fullName>
    </recommendedName>
</protein>
<dbReference type="InterPro" id="IPR023798">
    <property type="entry name" value="Ribosomal_uS7_dom"/>
</dbReference>
<dbReference type="PIRSF" id="PIRSF002122">
    <property type="entry name" value="RPS7p_RPS7a_RPS5e_RPS7o"/>
    <property type="match status" value="1"/>
</dbReference>
<dbReference type="HAMAP" id="MF_00480_A">
    <property type="entry name" value="Ribosomal_uS7_A"/>
    <property type="match status" value="1"/>
</dbReference>
<dbReference type="PANTHER" id="PTHR11205">
    <property type="entry name" value="RIBOSOMAL PROTEIN S7"/>
    <property type="match status" value="1"/>
</dbReference>
<dbReference type="HOGENOM" id="CLU_063975_0_0_2"/>
<evidence type="ECO:0000313" key="12">
    <source>
        <dbReference type="Proteomes" id="UP000002315"/>
    </source>
</evidence>
<gene>
    <name evidence="7" type="primary">rps7</name>
    <name evidence="11" type="ordered locus">Mfer_0646</name>
</gene>
<dbReference type="InterPro" id="IPR005716">
    <property type="entry name" value="Ribosomal_uS7_euk/arc"/>
</dbReference>
<dbReference type="Pfam" id="PF00177">
    <property type="entry name" value="Ribosomal_S7"/>
    <property type="match status" value="1"/>
</dbReference>
<dbReference type="InterPro" id="IPR026018">
    <property type="entry name" value="Ribosomal_uS7_arc"/>
</dbReference>
<evidence type="ECO:0000256" key="6">
    <source>
        <dbReference type="ARBA" id="ARBA00023274"/>
    </source>
</evidence>
<keyword evidence="12" id="KW-1185">Reference proteome</keyword>
<dbReference type="GO" id="GO:0003735">
    <property type="term" value="F:structural constituent of ribosome"/>
    <property type="evidence" value="ECO:0007669"/>
    <property type="project" value="UniProtKB-UniRule"/>
</dbReference>
<dbReference type="AlphaFoldDB" id="E3GYR3"/>
<dbReference type="NCBIfam" id="NF003106">
    <property type="entry name" value="PRK04027.1"/>
    <property type="match status" value="1"/>
</dbReference>
<dbReference type="InterPro" id="IPR020606">
    <property type="entry name" value="Ribosomal_uS7_CS"/>
</dbReference>
<evidence type="ECO:0000256" key="1">
    <source>
        <dbReference type="ARBA" id="ARBA00007151"/>
    </source>
</evidence>
<keyword evidence="5 7" id="KW-0689">Ribosomal protein</keyword>
<dbReference type="OrthoDB" id="45346at2157"/>
<keyword evidence="6 7" id="KW-0687">Ribonucleoprotein</keyword>
<dbReference type="STRING" id="523846.Mfer_0646"/>
<dbReference type="InterPro" id="IPR036823">
    <property type="entry name" value="Ribosomal_uS7_dom_sf"/>
</dbReference>
<keyword evidence="3 7" id="KW-0699">rRNA-binding</keyword>
<evidence type="ECO:0000256" key="2">
    <source>
        <dbReference type="ARBA" id="ARBA00011458"/>
    </source>
</evidence>
<comment type="function">
    <text evidence="7 9">One of the primary rRNA binding proteins, it binds directly to 16S rRNA where it nucleates assembly of the head domain of the 30S subunit. Is located at the subunit interface close to the decoding center.</text>
</comment>
<dbReference type="KEGG" id="mfv:Mfer_0646"/>
<comment type="similarity">
    <text evidence="1 7 8">Belongs to the universal ribosomal protein uS7 family.</text>
</comment>
<dbReference type="PROSITE" id="PS00052">
    <property type="entry name" value="RIBOSOMAL_S7"/>
    <property type="match status" value="1"/>
</dbReference>
<dbReference type="GO" id="GO:0015935">
    <property type="term" value="C:small ribosomal subunit"/>
    <property type="evidence" value="ECO:0007669"/>
    <property type="project" value="UniProtKB-UniRule"/>
</dbReference>
<dbReference type="InterPro" id="IPR000235">
    <property type="entry name" value="Ribosomal_uS7"/>
</dbReference>
<dbReference type="GO" id="GO:0006412">
    <property type="term" value="P:translation"/>
    <property type="evidence" value="ECO:0007669"/>
    <property type="project" value="UniProtKB-UniRule"/>
</dbReference>
<evidence type="ECO:0000256" key="4">
    <source>
        <dbReference type="ARBA" id="ARBA00022884"/>
    </source>
</evidence>
<evidence type="ECO:0000313" key="11">
    <source>
        <dbReference type="EMBL" id="ADP77445.1"/>
    </source>
</evidence>
<dbReference type="NCBIfam" id="TIGR01028">
    <property type="entry name" value="uS7_euk_arch"/>
    <property type="match status" value="1"/>
</dbReference>
<dbReference type="EMBL" id="CP002278">
    <property type="protein sequence ID" value="ADP77445.1"/>
    <property type="molecule type" value="Genomic_DNA"/>
</dbReference>
<sequence length="185" mass="21233">MFLYERWDPKEVKVRDMGLARYISLKKVLVPHTMGRHAKKRFGKAEVPIVERLINKMMRTARNTGKKNKAYNIVKKAFEIIEKRTKKNPIQVLVDAIENSAPREETTRVKYGGIAYQVAVDVAPQRRLDLALMFIAKGALQSSFKSKKSIEECLADEIILAANNDTRSFAVQKKEEKERIARSAR</sequence>
<evidence type="ECO:0000259" key="10">
    <source>
        <dbReference type="Pfam" id="PF00177"/>
    </source>
</evidence>
<evidence type="ECO:0000256" key="3">
    <source>
        <dbReference type="ARBA" id="ARBA00022730"/>
    </source>
</evidence>
<accession>E3GYR3</accession>
<evidence type="ECO:0000256" key="9">
    <source>
        <dbReference type="RuleBase" id="RU003621"/>
    </source>
</evidence>
<comment type="subunit">
    <text evidence="2 7 9">Part of the 30S ribosomal subunit.</text>
</comment>
<dbReference type="SUPFAM" id="SSF47973">
    <property type="entry name" value="Ribosomal protein S7"/>
    <property type="match status" value="1"/>
</dbReference>
<dbReference type="Gene3D" id="1.10.455.10">
    <property type="entry name" value="Ribosomal protein S7 domain"/>
    <property type="match status" value="1"/>
</dbReference>
<reference evidence="11 12" key="1">
    <citation type="journal article" date="2010" name="Stand. Genomic Sci.">
        <title>Complete genome sequence of Methanothermus fervidus type strain (V24S).</title>
        <authorList>
            <person name="Anderson I."/>
            <person name="Djao O.D."/>
            <person name="Misra M."/>
            <person name="Chertkov O."/>
            <person name="Nolan M."/>
            <person name="Lucas S."/>
            <person name="Lapidus A."/>
            <person name="Del Rio T.G."/>
            <person name="Tice H."/>
            <person name="Cheng J.F."/>
            <person name="Tapia R."/>
            <person name="Han C."/>
            <person name="Goodwin L."/>
            <person name="Pitluck S."/>
            <person name="Liolios K."/>
            <person name="Ivanova N."/>
            <person name="Mavromatis K."/>
            <person name="Mikhailova N."/>
            <person name="Pati A."/>
            <person name="Brambilla E."/>
            <person name="Chen A."/>
            <person name="Palaniappan K."/>
            <person name="Land M."/>
            <person name="Hauser L."/>
            <person name="Chang Y.J."/>
            <person name="Jeffries C.D."/>
            <person name="Sikorski J."/>
            <person name="Spring S."/>
            <person name="Rohde M."/>
            <person name="Eichinger K."/>
            <person name="Huber H."/>
            <person name="Wirth R."/>
            <person name="Goker M."/>
            <person name="Detter J.C."/>
            <person name="Woyke T."/>
            <person name="Bristow J."/>
            <person name="Eisen J.A."/>
            <person name="Markowitz V."/>
            <person name="Hugenholtz P."/>
            <person name="Klenk H.P."/>
            <person name="Kyrpides N.C."/>
        </authorList>
    </citation>
    <scope>NUCLEOTIDE SEQUENCE [LARGE SCALE GENOMIC DNA]</scope>
    <source>
        <strain evidence="12">ATCC 43054 / DSM 2088 / JCM 10308 / V24 S</strain>
    </source>
</reference>
<dbReference type="GO" id="GO:0019843">
    <property type="term" value="F:rRNA binding"/>
    <property type="evidence" value="ECO:0007669"/>
    <property type="project" value="UniProtKB-UniRule"/>
</dbReference>
<proteinExistence type="inferred from homology"/>
<organism evidence="11 12">
    <name type="scientific">Methanothermus fervidus (strain ATCC 43054 / DSM 2088 / JCM 10308 / V24 S)</name>
    <dbReference type="NCBI Taxonomy" id="523846"/>
    <lineage>
        <taxon>Archaea</taxon>
        <taxon>Methanobacteriati</taxon>
        <taxon>Methanobacteriota</taxon>
        <taxon>Methanomada group</taxon>
        <taxon>Methanobacteria</taxon>
        <taxon>Methanobacteriales</taxon>
        <taxon>Methanothermaceae</taxon>
        <taxon>Methanothermus</taxon>
    </lineage>
</organism>
<evidence type="ECO:0000256" key="5">
    <source>
        <dbReference type="ARBA" id="ARBA00022980"/>
    </source>
</evidence>
<dbReference type="Proteomes" id="UP000002315">
    <property type="component" value="Chromosome"/>
</dbReference>
<feature type="domain" description="Small ribosomal subunit protein uS7" evidence="10">
    <location>
        <begin position="21"/>
        <end position="185"/>
    </location>
</feature>